<evidence type="ECO:0000259" key="7">
    <source>
        <dbReference type="Pfam" id="PF00551"/>
    </source>
</evidence>
<keyword evidence="2 6" id="KW-0808">Transferase</keyword>
<dbReference type="NCBIfam" id="TIGR00639">
    <property type="entry name" value="PurN"/>
    <property type="match status" value="1"/>
</dbReference>
<keyword evidence="9" id="KW-1185">Reference proteome</keyword>
<comment type="pathway">
    <text evidence="1 6">Purine metabolism; IMP biosynthesis via de novo pathway; N(2)-formyl-N(1)-(5-phospho-D-ribosyl)glycinamide from N(1)-(5-phospho-D-ribosyl)glycinamide (10-formyl THF route): step 1/1.</text>
</comment>
<name>A0A347WIA0_9LACT</name>
<keyword evidence="3 6" id="KW-0658">Purine biosynthesis</keyword>
<dbReference type="KEGG" id="abae:CL176_01560"/>
<dbReference type="UniPathway" id="UPA00074">
    <property type="reaction ID" value="UER00126"/>
</dbReference>
<feature type="domain" description="Formyl transferase N-terminal" evidence="7">
    <location>
        <begin position="1"/>
        <end position="180"/>
    </location>
</feature>
<accession>A0A347WIA0</accession>
<evidence type="ECO:0000256" key="6">
    <source>
        <dbReference type="HAMAP-Rule" id="MF_01930"/>
    </source>
</evidence>
<dbReference type="Proteomes" id="UP000263232">
    <property type="component" value="Chromosome"/>
</dbReference>
<evidence type="ECO:0000313" key="8">
    <source>
        <dbReference type="EMBL" id="AXY24807.1"/>
    </source>
</evidence>
<dbReference type="GO" id="GO:0006189">
    <property type="term" value="P:'de novo' IMP biosynthetic process"/>
    <property type="evidence" value="ECO:0007669"/>
    <property type="project" value="UniProtKB-UniRule"/>
</dbReference>
<dbReference type="SUPFAM" id="SSF53328">
    <property type="entry name" value="Formyltransferase"/>
    <property type="match status" value="1"/>
</dbReference>
<dbReference type="InterPro" id="IPR001555">
    <property type="entry name" value="GART_AS"/>
</dbReference>
<dbReference type="InterPro" id="IPR002376">
    <property type="entry name" value="Formyl_transf_N"/>
</dbReference>
<dbReference type="InterPro" id="IPR036477">
    <property type="entry name" value="Formyl_transf_N_sf"/>
</dbReference>
<dbReference type="HAMAP" id="MF_01930">
    <property type="entry name" value="PurN"/>
    <property type="match status" value="1"/>
</dbReference>
<dbReference type="EMBL" id="CP023434">
    <property type="protein sequence ID" value="AXY24807.1"/>
    <property type="molecule type" value="Genomic_DNA"/>
</dbReference>
<dbReference type="GO" id="GO:0004644">
    <property type="term" value="F:phosphoribosylglycinamide formyltransferase activity"/>
    <property type="evidence" value="ECO:0007669"/>
    <property type="project" value="UniProtKB-UniRule"/>
</dbReference>
<feature type="binding site" evidence="6">
    <location>
        <begin position="11"/>
        <end position="13"/>
    </location>
    <ligand>
        <name>N(1)-(5-phospho-beta-D-ribosyl)glycinamide</name>
        <dbReference type="ChEBI" id="CHEBI:143788"/>
    </ligand>
</feature>
<sequence length="191" mass="20946">MRLALFASGSGSNVQAIIDAVQAGKLNVELVALFCDQAGARVIERAEQAGIDTLVLAPQDCPSRQAWEEAIVAFLKERKVELIVLAGFMRILGEPLLEAYPEAIVNIHPSLLPAFPGRQGIQDAYEAGVAETGVTIHWVDAGIDTGEIIVQEKVRIEADWSLDDLAQAIHQVEHRLYPATLQEIIEERRED</sequence>
<dbReference type="Pfam" id="PF00551">
    <property type="entry name" value="Formyl_trans_N"/>
    <property type="match status" value="1"/>
</dbReference>
<evidence type="ECO:0000256" key="5">
    <source>
        <dbReference type="ARBA" id="ARBA00047664"/>
    </source>
</evidence>
<comment type="similarity">
    <text evidence="4 6">Belongs to the GART family.</text>
</comment>
<dbReference type="InterPro" id="IPR004607">
    <property type="entry name" value="GART"/>
</dbReference>
<dbReference type="EC" id="2.1.2.2" evidence="6"/>
<dbReference type="PANTHER" id="PTHR43369:SF2">
    <property type="entry name" value="PHOSPHORIBOSYLGLYCINAMIDE FORMYLTRANSFERASE"/>
    <property type="match status" value="1"/>
</dbReference>
<evidence type="ECO:0000313" key="9">
    <source>
        <dbReference type="Proteomes" id="UP000263232"/>
    </source>
</evidence>
<comment type="catalytic activity">
    <reaction evidence="5 6">
        <text>N(1)-(5-phospho-beta-D-ribosyl)glycinamide + (6R)-10-formyltetrahydrofolate = N(2)-formyl-N(1)-(5-phospho-beta-D-ribosyl)glycinamide + (6S)-5,6,7,8-tetrahydrofolate + H(+)</text>
        <dbReference type="Rhea" id="RHEA:15053"/>
        <dbReference type="ChEBI" id="CHEBI:15378"/>
        <dbReference type="ChEBI" id="CHEBI:57453"/>
        <dbReference type="ChEBI" id="CHEBI:143788"/>
        <dbReference type="ChEBI" id="CHEBI:147286"/>
        <dbReference type="ChEBI" id="CHEBI:195366"/>
        <dbReference type="EC" id="2.1.2.2"/>
    </reaction>
</comment>
<dbReference type="Gene3D" id="3.40.50.170">
    <property type="entry name" value="Formyl transferase, N-terminal domain"/>
    <property type="match status" value="1"/>
</dbReference>
<feature type="site" description="Raises pKa of active site His" evidence="6">
    <location>
        <position position="144"/>
    </location>
</feature>
<evidence type="ECO:0000256" key="2">
    <source>
        <dbReference type="ARBA" id="ARBA00022679"/>
    </source>
</evidence>
<dbReference type="PROSITE" id="PS00373">
    <property type="entry name" value="GART"/>
    <property type="match status" value="1"/>
</dbReference>
<reference evidence="8 9" key="1">
    <citation type="submission" date="2017-09" db="EMBL/GenBank/DDBJ databases">
        <title>Complete genome sequence of Oxytococcus suis strain ZY16052.</title>
        <authorList>
            <person name="Li F."/>
        </authorList>
    </citation>
    <scope>NUCLEOTIDE SEQUENCE [LARGE SCALE GENOMIC DNA]</scope>
    <source>
        <strain evidence="8 9">ZY16052</strain>
    </source>
</reference>
<feature type="binding site" evidence="6">
    <location>
        <begin position="89"/>
        <end position="92"/>
    </location>
    <ligand>
        <name>(6R)-10-formyltetrahydrofolate</name>
        <dbReference type="ChEBI" id="CHEBI:195366"/>
    </ligand>
</feature>
<evidence type="ECO:0000256" key="1">
    <source>
        <dbReference type="ARBA" id="ARBA00005054"/>
    </source>
</evidence>
<feature type="active site" description="Proton donor" evidence="6">
    <location>
        <position position="108"/>
    </location>
</feature>
<dbReference type="OrthoDB" id="9806170at2"/>
<proteinExistence type="inferred from homology"/>
<feature type="binding site" evidence="6">
    <location>
        <position position="106"/>
    </location>
    <ligand>
        <name>(6R)-10-formyltetrahydrofolate</name>
        <dbReference type="ChEBI" id="CHEBI:195366"/>
    </ligand>
</feature>
<evidence type="ECO:0000256" key="4">
    <source>
        <dbReference type="ARBA" id="ARBA00038440"/>
    </source>
</evidence>
<comment type="function">
    <text evidence="6">Catalyzes the transfer of a formyl group from 10-formyltetrahydrofolate to 5-phospho-ribosyl-glycinamide (GAR), producing 5-phospho-ribosyl-N-formylglycinamide (FGAR) and tetrahydrofolate.</text>
</comment>
<organism evidence="8 9">
    <name type="scientific">Suicoccus acidiformans</name>
    <dbReference type="NCBI Taxonomy" id="2036206"/>
    <lineage>
        <taxon>Bacteria</taxon>
        <taxon>Bacillati</taxon>
        <taxon>Bacillota</taxon>
        <taxon>Bacilli</taxon>
        <taxon>Lactobacillales</taxon>
        <taxon>Aerococcaceae</taxon>
        <taxon>Suicoccus</taxon>
    </lineage>
</organism>
<feature type="binding site" evidence="6">
    <location>
        <position position="64"/>
    </location>
    <ligand>
        <name>(6R)-10-formyltetrahydrofolate</name>
        <dbReference type="ChEBI" id="CHEBI:195366"/>
    </ligand>
</feature>
<dbReference type="GO" id="GO:0005829">
    <property type="term" value="C:cytosol"/>
    <property type="evidence" value="ECO:0007669"/>
    <property type="project" value="TreeGrafter"/>
</dbReference>
<dbReference type="CDD" id="cd08645">
    <property type="entry name" value="FMT_core_GART"/>
    <property type="match status" value="1"/>
</dbReference>
<dbReference type="PANTHER" id="PTHR43369">
    <property type="entry name" value="PHOSPHORIBOSYLGLYCINAMIDE FORMYLTRANSFERASE"/>
    <property type="match status" value="1"/>
</dbReference>
<dbReference type="AlphaFoldDB" id="A0A347WIA0"/>
<evidence type="ECO:0000256" key="3">
    <source>
        <dbReference type="ARBA" id="ARBA00022755"/>
    </source>
</evidence>
<protein>
    <recommendedName>
        <fullName evidence="6">Phosphoribosylglycinamide formyltransferase</fullName>
        <ecNumber evidence="6">2.1.2.2</ecNumber>
    </recommendedName>
    <alternativeName>
        <fullName evidence="6">5'-phosphoribosylglycinamide transformylase</fullName>
    </alternativeName>
    <alternativeName>
        <fullName evidence="6">GAR transformylase</fullName>
        <shortName evidence="6">GART</shortName>
    </alternativeName>
</protein>
<gene>
    <name evidence="6" type="primary">purN</name>
    <name evidence="8" type="ORF">CL176_01560</name>
</gene>
<dbReference type="RefSeq" id="WP_118989731.1">
    <property type="nucleotide sequence ID" value="NZ_CP023434.1"/>
</dbReference>